<dbReference type="NCBIfam" id="TIGR02450">
    <property type="entry name" value="TIGR02450 family Trp-rich protein"/>
    <property type="match status" value="1"/>
</dbReference>
<gene>
    <name evidence="1" type="ORF">OEZ85_011859</name>
</gene>
<accession>A0ABY8TS06</accession>
<dbReference type="InterPro" id="IPR012663">
    <property type="entry name" value="CHP02450_Tryp"/>
</dbReference>
<organism evidence="1 2">
    <name type="scientific">Tetradesmus obliquus</name>
    <name type="common">Green alga</name>
    <name type="synonym">Acutodesmus obliquus</name>
    <dbReference type="NCBI Taxonomy" id="3088"/>
    <lineage>
        <taxon>Eukaryota</taxon>
        <taxon>Viridiplantae</taxon>
        <taxon>Chlorophyta</taxon>
        <taxon>core chlorophytes</taxon>
        <taxon>Chlorophyceae</taxon>
        <taxon>CS clade</taxon>
        <taxon>Sphaeropleales</taxon>
        <taxon>Scenedesmaceae</taxon>
        <taxon>Tetradesmus</taxon>
    </lineage>
</organism>
<dbReference type="EMBL" id="CP126210">
    <property type="protein sequence ID" value="WIA11765.1"/>
    <property type="molecule type" value="Genomic_DNA"/>
</dbReference>
<evidence type="ECO:0000313" key="1">
    <source>
        <dbReference type="EMBL" id="WIA11765.1"/>
    </source>
</evidence>
<proteinExistence type="predicted"/>
<dbReference type="Pfam" id="PF09493">
    <property type="entry name" value="DUF2389"/>
    <property type="match status" value="1"/>
</dbReference>
<evidence type="ECO:0008006" key="3">
    <source>
        <dbReference type="Google" id="ProtNLM"/>
    </source>
</evidence>
<keyword evidence="2" id="KW-1185">Reference proteome</keyword>
<protein>
    <recommendedName>
        <fullName evidence="3">TIGR02450 family Trp-rich protein</fullName>
    </recommendedName>
</protein>
<dbReference type="Proteomes" id="UP001244341">
    <property type="component" value="Chromosome 3b"/>
</dbReference>
<evidence type="ECO:0000313" key="2">
    <source>
        <dbReference type="Proteomes" id="UP001244341"/>
    </source>
</evidence>
<sequence>MKKNPLNMSRIIGSKWTAMQETLGWRHFRVTQQRKLDKHTAFLLLQASCDTSAQLWVNVQTLRDRGVWAAGWLPMSEIQGLGLEVQGRGLKCQACSGLGFKPCQSCDGTGKPQLIVL</sequence>
<reference evidence="1 2" key="1">
    <citation type="submission" date="2023-05" db="EMBL/GenBank/DDBJ databases">
        <title>A 100% complete, gapless, phased diploid assembly of the Scenedesmus obliquus UTEX 3031 genome.</title>
        <authorList>
            <person name="Biondi T.C."/>
            <person name="Hanschen E.R."/>
            <person name="Kwon T."/>
            <person name="Eng W."/>
            <person name="Kruse C.P.S."/>
            <person name="Koehler S.I."/>
            <person name="Kunde Y."/>
            <person name="Gleasner C.D."/>
            <person name="You Mak K.T."/>
            <person name="Polle J."/>
            <person name="Hovde B.T."/>
            <person name="Starkenburg S.R."/>
        </authorList>
    </citation>
    <scope>NUCLEOTIDE SEQUENCE [LARGE SCALE GENOMIC DNA]</scope>
    <source>
        <strain evidence="1 2">DOE0152z</strain>
    </source>
</reference>
<name>A0ABY8TS06_TETOB</name>